<reference evidence="6 8" key="2">
    <citation type="submission" date="2015-03" db="EMBL/GenBank/DDBJ databases">
        <authorList>
            <person name="Murphy D."/>
        </authorList>
    </citation>
    <scope>NUCLEOTIDE SEQUENCE [LARGE SCALE GENOMIC DNA]</scope>
    <source>
        <strain evidence="6 8">Y233</strain>
    </source>
</reference>
<comment type="subunit">
    <text evidence="4">Monomer.</text>
</comment>
<dbReference type="EMBL" id="CP007230">
    <property type="protein sequence ID" value="AHK19586.1"/>
    <property type="molecule type" value="Genomic_DNA"/>
</dbReference>
<feature type="binding site" evidence="4">
    <location>
        <position position="116"/>
    </location>
    <ligand>
        <name>substrate</name>
    </ligand>
</feature>
<comment type="similarity">
    <text evidence="4">Belongs to the UbiC family.</text>
</comment>
<dbReference type="EMBL" id="CQBK01000035">
    <property type="protein sequence ID" value="CNI53195.1"/>
    <property type="molecule type" value="Genomic_DNA"/>
</dbReference>
<keyword evidence="3 4" id="KW-0456">Lyase</keyword>
<dbReference type="AlphaFoldDB" id="A0A0T9RAY3"/>
<dbReference type="GeneID" id="96663851"/>
<comment type="subcellular location">
    <subcellularLocation>
        <location evidence="4">Cytoplasm</location>
    </subcellularLocation>
</comment>
<evidence type="ECO:0000256" key="4">
    <source>
        <dbReference type="HAMAP-Rule" id="MF_01632"/>
    </source>
</evidence>
<evidence type="ECO:0000256" key="1">
    <source>
        <dbReference type="ARBA" id="ARBA00022490"/>
    </source>
</evidence>
<dbReference type="GO" id="GO:0042866">
    <property type="term" value="P:pyruvate biosynthetic process"/>
    <property type="evidence" value="ECO:0007669"/>
    <property type="project" value="UniProtKB-UniRule"/>
</dbReference>
<feature type="binding site" evidence="4">
    <location>
        <position position="157"/>
    </location>
    <ligand>
        <name>substrate</name>
    </ligand>
</feature>
<sequence length="182" mass="20687">MLTGDASILKPIQWCATEHLELPVDIADWLMELGSMTRRFEQHCQRVHVEPQRECFITRDALGEEAEHLPVSQRYWLREIVLFGDNVPWLLGRTVIPEETLSGPDRALVDLGTLPLGRYLFSGDALTRDYIHVGRQDNLWARRSLLRLSGNPLLLTEVFLPASPLYTHCSSIPNESGVTGRQ</sequence>
<feature type="binding site" evidence="4">
    <location>
        <position position="78"/>
    </location>
    <ligand>
        <name>substrate</name>
    </ligand>
</feature>
<keyword evidence="4 6" id="KW-0670">Pyruvate</keyword>
<name>A0A0T9RAY3_9GAMM</name>
<dbReference type="InterPro" id="IPR028978">
    <property type="entry name" value="Chorismate_lyase_/UTRA_dom_sf"/>
</dbReference>
<dbReference type="UniPathway" id="UPA00232"/>
<comment type="function">
    <text evidence="4">Removes the pyruvyl group from chorismate, with concomitant aromatization of the ring, to provide 4-hydroxybenzoate (4HB) for the ubiquinone pathway.</text>
</comment>
<dbReference type="Pfam" id="PF04345">
    <property type="entry name" value="Chor_lyase"/>
    <property type="match status" value="1"/>
</dbReference>
<dbReference type="NCBIfam" id="NF008656">
    <property type="entry name" value="PRK11655.1"/>
    <property type="match status" value="1"/>
</dbReference>
<reference evidence="5 7" key="1">
    <citation type="journal article" date="2014" name="Genome Announc.">
        <title>Genome Sequence of Yersinia similis Y228T, a Member of the Yersinia pseudotuberculosis Complex.</title>
        <authorList>
            <person name="Sprague L.D."/>
            <person name="Neubauer H."/>
        </authorList>
    </citation>
    <scope>NUCLEOTIDE SEQUENCE [LARGE SCALE GENOMIC DNA]</scope>
    <source>
        <strain evidence="5 7">228</strain>
    </source>
</reference>
<dbReference type="PANTHER" id="PTHR38683:SF1">
    <property type="entry name" value="CHORISMATE PYRUVATE-LYASE"/>
    <property type="match status" value="1"/>
</dbReference>
<comment type="pathway">
    <text evidence="4">Cofactor biosynthesis; ubiquinone biosynthesis.</text>
</comment>
<evidence type="ECO:0000256" key="3">
    <source>
        <dbReference type="ARBA" id="ARBA00023239"/>
    </source>
</evidence>
<dbReference type="EC" id="4.1.3.40" evidence="4"/>
<organism evidence="6 8">
    <name type="scientific">Yersinia similis</name>
    <dbReference type="NCBI Taxonomy" id="367190"/>
    <lineage>
        <taxon>Bacteria</taxon>
        <taxon>Pseudomonadati</taxon>
        <taxon>Pseudomonadota</taxon>
        <taxon>Gammaproteobacteria</taxon>
        <taxon>Enterobacterales</taxon>
        <taxon>Yersiniaceae</taxon>
        <taxon>Yersinia</taxon>
    </lineage>
</organism>
<dbReference type="PANTHER" id="PTHR38683">
    <property type="entry name" value="CHORISMATE PYRUVATE-LYASE"/>
    <property type="match status" value="1"/>
</dbReference>
<evidence type="ECO:0000313" key="8">
    <source>
        <dbReference type="Proteomes" id="UP000038204"/>
    </source>
</evidence>
<dbReference type="Proteomes" id="UP000038204">
    <property type="component" value="Unassembled WGS sequence"/>
</dbReference>
<comment type="catalytic activity">
    <reaction evidence="4">
        <text>chorismate = 4-hydroxybenzoate + pyruvate</text>
        <dbReference type="Rhea" id="RHEA:16505"/>
        <dbReference type="ChEBI" id="CHEBI:15361"/>
        <dbReference type="ChEBI" id="CHEBI:17879"/>
        <dbReference type="ChEBI" id="CHEBI:29748"/>
        <dbReference type="EC" id="4.1.3.40"/>
    </reaction>
</comment>
<evidence type="ECO:0000256" key="2">
    <source>
        <dbReference type="ARBA" id="ARBA00022688"/>
    </source>
</evidence>
<dbReference type="GO" id="GO:0008813">
    <property type="term" value="F:chorismate lyase activity"/>
    <property type="evidence" value="ECO:0007669"/>
    <property type="project" value="UniProtKB-UniRule"/>
</dbReference>
<evidence type="ECO:0000313" key="5">
    <source>
        <dbReference type="EMBL" id="AHK19586.1"/>
    </source>
</evidence>
<dbReference type="GO" id="GO:0005829">
    <property type="term" value="C:cytosol"/>
    <property type="evidence" value="ECO:0007669"/>
    <property type="project" value="TreeGrafter"/>
</dbReference>
<dbReference type="RefSeq" id="WP_025382305.1">
    <property type="nucleotide sequence ID" value="NZ_CABIHS010000414.1"/>
</dbReference>
<keyword evidence="2 4" id="KW-0831">Ubiquinone biosynthesis</keyword>
<dbReference type="Gene3D" id="3.40.1410.10">
    <property type="entry name" value="Chorismate lyase-like"/>
    <property type="match status" value="1"/>
</dbReference>
<dbReference type="SUPFAM" id="SSF64288">
    <property type="entry name" value="Chorismate lyase-like"/>
    <property type="match status" value="1"/>
</dbReference>
<keyword evidence="1 4" id="KW-0963">Cytoplasm</keyword>
<gene>
    <name evidence="4 6" type="primary">ubiC</name>
    <name evidence="5" type="ORF">BF17_09935</name>
    <name evidence="6" type="ORF">ERS008667_03659</name>
</gene>
<protein>
    <recommendedName>
        <fullName evidence="4">Chorismate pyruvate-lyase</fullName>
        <shortName evidence="4">CL</shortName>
        <shortName evidence="4">CPL</shortName>
        <ecNumber evidence="4">4.1.3.40</ecNumber>
    </recommendedName>
</protein>
<dbReference type="HAMAP" id="MF_01632">
    <property type="entry name" value="UbiC"/>
    <property type="match status" value="1"/>
</dbReference>
<dbReference type="Proteomes" id="UP000019439">
    <property type="component" value="Chromosome"/>
</dbReference>
<dbReference type="KEGG" id="ysi:BF17_09935"/>
<feature type="binding site" evidence="4">
    <location>
        <position position="36"/>
    </location>
    <ligand>
        <name>substrate</name>
    </ligand>
</feature>
<proteinExistence type="inferred from homology"/>
<keyword evidence="7" id="KW-1185">Reference proteome</keyword>
<dbReference type="InterPro" id="IPR007440">
    <property type="entry name" value="Chorismate--pyruvate_lyase"/>
</dbReference>
<accession>A0A0T9RAY3</accession>
<dbReference type="PATRIC" id="fig|367190.3.peg.1913"/>
<evidence type="ECO:0000313" key="6">
    <source>
        <dbReference type="EMBL" id="CNI53195.1"/>
    </source>
</evidence>
<dbReference type="GO" id="GO:0006744">
    <property type="term" value="P:ubiquinone biosynthetic process"/>
    <property type="evidence" value="ECO:0007669"/>
    <property type="project" value="UniProtKB-UniRule"/>
</dbReference>
<evidence type="ECO:0000313" key="7">
    <source>
        <dbReference type="Proteomes" id="UP000019439"/>
    </source>
</evidence>